<dbReference type="SMART" id="SM00044">
    <property type="entry name" value="CYCc"/>
    <property type="match status" value="1"/>
</dbReference>
<dbReference type="Gene3D" id="3.40.50.300">
    <property type="entry name" value="P-loop containing nucleotide triphosphate hydrolases"/>
    <property type="match status" value="1"/>
</dbReference>
<dbReference type="InterPro" id="IPR029787">
    <property type="entry name" value="Nucleotide_cyclase"/>
</dbReference>
<evidence type="ECO:0000256" key="2">
    <source>
        <dbReference type="ARBA" id="ARBA00022840"/>
    </source>
</evidence>
<dbReference type="InterPro" id="IPR001054">
    <property type="entry name" value="A/G_cyclase"/>
</dbReference>
<reference evidence="4 5" key="1">
    <citation type="submission" date="2024-02" db="EMBL/GenBank/DDBJ databases">
        <title>Adaptive strategies in a cosmopolitan and abundant soil bacterium.</title>
        <authorList>
            <person name="Carini P."/>
        </authorList>
    </citation>
    <scope>NUCLEOTIDE SEQUENCE [LARGE SCALE GENOMIC DNA]</scope>
    <source>
        <strain evidence="4 5">AZCC 1608</strain>
    </source>
</reference>
<dbReference type="SMART" id="SM00028">
    <property type="entry name" value="TPR"/>
    <property type="match status" value="5"/>
</dbReference>
<dbReference type="Proteomes" id="UP001364224">
    <property type="component" value="Unassembled WGS sequence"/>
</dbReference>
<dbReference type="Pfam" id="PF00211">
    <property type="entry name" value="Guanylate_cyc"/>
    <property type="match status" value="1"/>
</dbReference>
<protein>
    <submittedName>
        <fullName evidence="4">Class 3 adenylate cyclase/tetratricopeptide (TPR) repeat protein/ribosomal protein L40E</fullName>
    </submittedName>
</protein>
<dbReference type="InterPro" id="IPR025874">
    <property type="entry name" value="DZR"/>
</dbReference>
<proteinExistence type="predicted"/>
<evidence type="ECO:0000256" key="1">
    <source>
        <dbReference type="ARBA" id="ARBA00022741"/>
    </source>
</evidence>
<dbReference type="PANTHER" id="PTHR16305:SF28">
    <property type="entry name" value="GUANYLATE CYCLASE DOMAIN-CONTAINING PROTEIN"/>
    <property type="match status" value="1"/>
</dbReference>
<keyword evidence="5" id="KW-1185">Reference proteome</keyword>
<dbReference type="Pfam" id="PF13191">
    <property type="entry name" value="AAA_16"/>
    <property type="match status" value="1"/>
</dbReference>
<comment type="caution">
    <text evidence="4">The sequence shown here is derived from an EMBL/GenBank/DDBJ whole genome shotgun (WGS) entry which is preliminary data.</text>
</comment>
<dbReference type="Pfam" id="PF12773">
    <property type="entry name" value="DZR"/>
    <property type="match status" value="1"/>
</dbReference>
<dbReference type="InterPro" id="IPR019734">
    <property type="entry name" value="TPR_rpt"/>
</dbReference>
<dbReference type="InterPro" id="IPR027417">
    <property type="entry name" value="P-loop_NTPase"/>
</dbReference>
<dbReference type="PROSITE" id="PS50125">
    <property type="entry name" value="GUANYLATE_CYCLASE_2"/>
    <property type="match status" value="1"/>
</dbReference>
<gene>
    <name evidence="4" type="ORF">V1286_000968</name>
</gene>
<dbReference type="Gene3D" id="3.30.70.1230">
    <property type="entry name" value="Nucleotide cyclase"/>
    <property type="match status" value="1"/>
</dbReference>
<accession>A0ABU8B4H7</accession>
<sequence length="1122" mass="123243">MICQSCQHENGPAAKFCEQCASVLARVCTNCGTQIAPTARFCSHCGHSTSQSVANQSVANYLSARSEALKPQTAQPLTANILTSTAELGGERKQVSVLFADITGSLALISGQDPESAQAILNPVLEQMIDAVHRYEGTVNRILGDGIMAIFGAPLAHEDHAVRACSAALMMQDAVAKLADRANTPLKIRVGLNSGEVVICAISSELDMEYTVVGEAVHVAARMEQMAEPGTILTTKKTIRLAEEYVTARSLGPLPVKGLAEPEEVYELIGAGPARTRLQAATIRGLTLFVGREAELDKLRHVQQLADTGSGQLAAIIGEAGIGKSRLVYEFTHTSRLPGLLGWLVLESTSLSHERATSYLPVIELLKSYFGIQDRDELDEIRQKVVQKTIALDERLEATLPALLALLDIPVDDQGWQALDPAQRRRRNIDAVKALLLREARKQPVLLIFDDLHWVDNETQELLDALVSAMGSASLMLLVSYRPGYQHNWGSRENYHQIRLSALPRRDTGYLLEALLGEDSGIAPLKRFLIARGGNPFFIEETVRSLVETQYLVGERSRYRLMSPTATIQVPPTVQAILAARIDRLLPGDKNLLQITSVIGREIPFAVLRAMADLTEGALDGALDRLQAAGFLHETRFFPDVEYAFVHAITHEVTYEGLLRTRRRALHARLVDTIETLYRDRIGEHIERLAQHAVRGELPDKAVRYLRQAGLKALSRSALENGRGWFEQALAVLEKLPESKESIELAIDIRFDLRNALHPLGHLDKCLGHLQKVQALAAQLADKRRLGQASSFLCQYYRLMADLGPAIEAGEKAMAIADELDDLRLHIVAAGHLGPALTARGDHHRASQILGAGVERLRDDLAADTMGTTGVLGVFTRVYLISSLVELGEFDRALRVAEEAVEIARAANHVYSLAFSYYGLGTVLALRGEVSRGITVLEQGLELCRSWILPLMLPLLGTSLGHAYRLADRIDEAIVLLEETERESSAMHRMSGLAMTVVRLGEAYLRKLRTADAEQCARRALGLARKHGERGHEAYALRLIAELGVTDAPLLDESETNFLQALRRAEELDLRPLAAQCYLGLGKRYRRIGKQASAEQHFSAGAALFRQLGLQFSLEDHATCNS</sequence>
<dbReference type="Gene3D" id="1.25.40.10">
    <property type="entry name" value="Tetratricopeptide repeat domain"/>
    <property type="match status" value="3"/>
</dbReference>
<keyword evidence="2" id="KW-0067">ATP-binding</keyword>
<dbReference type="InterPro" id="IPR041664">
    <property type="entry name" value="AAA_16"/>
</dbReference>
<organism evidence="4 5">
    <name type="scientific">Bradyrhizobium algeriense</name>
    <dbReference type="NCBI Taxonomy" id="634784"/>
    <lineage>
        <taxon>Bacteria</taxon>
        <taxon>Pseudomonadati</taxon>
        <taxon>Pseudomonadota</taxon>
        <taxon>Alphaproteobacteria</taxon>
        <taxon>Hyphomicrobiales</taxon>
        <taxon>Nitrobacteraceae</taxon>
        <taxon>Bradyrhizobium</taxon>
    </lineage>
</organism>
<keyword evidence="1" id="KW-0547">Nucleotide-binding</keyword>
<dbReference type="InterPro" id="IPR011990">
    <property type="entry name" value="TPR-like_helical_dom_sf"/>
</dbReference>
<dbReference type="CDD" id="cd07302">
    <property type="entry name" value="CHD"/>
    <property type="match status" value="1"/>
</dbReference>
<dbReference type="SUPFAM" id="SSF55073">
    <property type="entry name" value="Nucleotide cyclase"/>
    <property type="match status" value="1"/>
</dbReference>
<dbReference type="PANTHER" id="PTHR16305">
    <property type="entry name" value="TESTICULAR SOLUBLE ADENYLYL CYCLASE"/>
    <property type="match status" value="1"/>
</dbReference>
<dbReference type="SUPFAM" id="SSF48452">
    <property type="entry name" value="TPR-like"/>
    <property type="match status" value="3"/>
</dbReference>
<feature type="domain" description="Guanylate cyclase" evidence="3">
    <location>
        <begin position="96"/>
        <end position="224"/>
    </location>
</feature>
<evidence type="ECO:0000259" key="3">
    <source>
        <dbReference type="PROSITE" id="PS50125"/>
    </source>
</evidence>
<name>A0ABU8B4H7_9BRAD</name>
<dbReference type="EMBL" id="JAZHRV010000001">
    <property type="protein sequence ID" value="MEH2553439.1"/>
    <property type="molecule type" value="Genomic_DNA"/>
</dbReference>
<dbReference type="SUPFAM" id="SSF52540">
    <property type="entry name" value="P-loop containing nucleoside triphosphate hydrolases"/>
    <property type="match status" value="1"/>
</dbReference>
<evidence type="ECO:0000313" key="4">
    <source>
        <dbReference type="EMBL" id="MEH2553439.1"/>
    </source>
</evidence>
<evidence type="ECO:0000313" key="5">
    <source>
        <dbReference type="Proteomes" id="UP001364224"/>
    </source>
</evidence>